<feature type="domain" description="Protein kinase" evidence="7">
    <location>
        <begin position="206"/>
        <end position="504"/>
    </location>
</feature>
<reference evidence="9" key="1">
    <citation type="submission" date="2016-08" db="EMBL/GenBank/DDBJ databases">
        <authorList>
            <person name="Tokovenko B."/>
            <person name="Kalinowski J."/>
        </authorList>
    </citation>
    <scope>NUCLEOTIDE SEQUENCE [LARGE SCALE GENOMIC DNA]</scope>
    <source>
        <strain evidence="9">UTMC102</strain>
    </source>
</reference>
<keyword evidence="2 8" id="KW-0723">Serine/threonine-protein kinase</keyword>
<evidence type="ECO:0000256" key="3">
    <source>
        <dbReference type="ARBA" id="ARBA00022679"/>
    </source>
</evidence>
<dbReference type="PANTHER" id="PTHR43289:SF6">
    <property type="entry name" value="SERINE_THREONINE-PROTEIN KINASE NEKL-3"/>
    <property type="match status" value="1"/>
</dbReference>
<evidence type="ECO:0000256" key="1">
    <source>
        <dbReference type="ARBA" id="ARBA00012513"/>
    </source>
</evidence>
<dbReference type="PANTHER" id="PTHR43289">
    <property type="entry name" value="MITOGEN-ACTIVATED PROTEIN KINASE KINASE KINASE 20-RELATED"/>
    <property type="match status" value="1"/>
</dbReference>
<dbReference type="GO" id="GO:0004674">
    <property type="term" value="F:protein serine/threonine kinase activity"/>
    <property type="evidence" value="ECO:0007669"/>
    <property type="project" value="UniProtKB-KW"/>
</dbReference>
<evidence type="ECO:0000259" key="7">
    <source>
        <dbReference type="PROSITE" id="PS50011"/>
    </source>
</evidence>
<sequence>MADRWWGKPSEFPWEQSALDHVRSYFPDREPYRAWQGFTFTARNHRIRECDLFAVTPTGAFLIEIKSHPGRATNRGSDWTFEEQNRRRTFGNPLHLTDLKAKELKGRLRWAVDKLKLRDVQVPFIEAAVFLSAENLRCDFDDVQKENVFGREELEGQTNLDGIWSGLLSRPATGRLSPGFLRNVTRLMQEIGAQPMDRELTLGAYTLEKRSSESGPTWTDYKARHPQLGNDRSRVRVYHYGEAPGEDERRSVERAAKREYMSLEGISHEGIVKAEYFDVLENLGPAIAFRHPSSWQRLDHFMAERGADLDIDTRLEMVRQLAEAVNHAHRNRLFHRALAARSVWVEMDGSYPRLRIADWQVASRESIRLRSGGHTTHSAAQGSATEHLGNALGERVLAAHVEAAAQAYLAPEFPDYGGRAATQDIFGLGALTYLVFTGRPPGRDRREMSQQIQDHGCLTPAAVSDDVTPQMDTLVREATHRAPGDRLPTVQVFLRMLDEVEEFLTLPEVKTDPLTARRGDEVEQGWKVLEVLGKGATSRALLMRGPRDEEIVYKVALDTENAVSSLHGEAETLRAVGSNPRIVVLAPTGADQAAGIRRIGERVVLPLERAGESTLSDYLSRQGALATGELLRFGQHLFDAVEHLEEKDVLHRDIKPANLGVRETRKQGRALVLFDFSLSRTSPRNTGAGTRGYLDPFLGEERPYDESAERYALAVTLHEMATGELPVWDEDGLDPEFLADDVELPTLAEDAFPEPNRSAFASFFHRALHRRPDQRFAHLSDMRRAWEALFHTGAAGDAVVEDEDTRRRNAENAALDTALHLAGLTPLALDTATRVLGCHTVGELLTRPVAELRRLRGVSYTTRNELVKAVTDWRKRLDVAEQAVSVRAKLPRDAGEDEKRTATLDQVIRQFIPATTEANREWVRVVRELVGIPEDTSARTGWWPTHREVAARLGLPQTLVDQALGRAFAHWAKNASLLGPVRDDVVEILARNGRVREVGQIAAELLNLRGSSLDGDARRAYALAAVRVAVECEERRNTDPRFIVRRYARSVLAAQIVDGDPLVPVEDDLFDHAAQLGRRADELVDLGPRDPLPTPVAVREALRSVEPPVGMDPFSDTALVHLASAASRNAEVTPRLELYPVDLDLERALQITQAIGYLGRPGITPKQIRERVRARFPSLPSPSDDRLWKLLVDKHPKLRRHEEQGSWYWFLEPELTTIRPSTHTGHQHRPGQVDTAFAQAWTRLESAVERGGFRAVKAWMTDTERSAEALGRFPGVVPFDVSAEFVAVVDELIDASGGRPSWEVVLEADNTRPVYFDRMLDEVFRRLGERVRAAGAGDATGDGVVLLYRATPLARYTPGRALLSTLVQEAREAHTRPRGLWLLCPMRGPQSPATLDGHPAGIIADSEQVLLPRGFAAPEAALVS</sequence>
<dbReference type="InterPro" id="IPR011528">
    <property type="entry name" value="NERD"/>
</dbReference>
<dbReference type="InterPro" id="IPR049832">
    <property type="entry name" value="BREX_PglW"/>
</dbReference>
<dbReference type="Proteomes" id="UP000189004">
    <property type="component" value="Unassembled WGS sequence"/>
</dbReference>
<comment type="caution">
    <text evidence="8">The sequence shown here is derived from an EMBL/GenBank/DDBJ whole genome shotgun (WGS) entry which is preliminary data.</text>
</comment>
<dbReference type="EMBL" id="MCOK01000001">
    <property type="protein sequence ID" value="OOC54288.1"/>
    <property type="molecule type" value="Genomic_DNA"/>
</dbReference>
<keyword evidence="3" id="KW-0808">Transferase</keyword>
<dbReference type="InterPro" id="IPR011009">
    <property type="entry name" value="Kinase-like_dom_sf"/>
</dbReference>
<proteinExistence type="predicted"/>
<evidence type="ECO:0000256" key="6">
    <source>
        <dbReference type="ARBA" id="ARBA00022840"/>
    </source>
</evidence>
<dbReference type="Pfam" id="PF08378">
    <property type="entry name" value="NERD"/>
    <property type="match status" value="1"/>
</dbReference>
<dbReference type="PROSITE" id="PS50011">
    <property type="entry name" value="PROTEIN_KINASE_DOM"/>
    <property type="match status" value="2"/>
</dbReference>
<gene>
    <name evidence="8" type="ORF">NOSIN_11125</name>
</gene>
<dbReference type="GO" id="GO:0005524">
    <property type="term" value="F:ATP binding"/>
    <property type="evidence" value="ECO:0007669"/>
    <property type="project" value="UniProtKB-KW"/>
</dbReference>
<keyword evidence="4" id="KW-0547">Nucleotide-binding</keyword>
<dbReference type="Gene3D" id="1.10.510.10">
    <property type="entry name" value="Transferase(Phosphotransferase) domain 1"/>
    <property type="match status" value="2"/>
</dbReference>
<dbReference type="EC" id="2.7.11.1" evidence="1"/>
<evidence type="ECO:0000256" key="2">
    <source>
        <dbReference type="ARBA" id="ARBA00022527"/>
    </source>
</evidence>
<dbReference type="Pfam" id="PF00069">
    <property type="entry name" value="Pkinase"/>
    <property type="match status" value="2"/>
</dbReference>
<name>A0A1V3C0S2_9ACTN</name>
<keyword evidence="6" id="KW-0067">ATP-binding</keyword>
<evidence type="ECO:0000256" key="5">
    <source>
        <dbReference type="ARBA" id="ARBA00022777"/>
    </source>
</evidence>
<keyword evidence="5 8" id="KW-0418">Kinase</keyword>
<dbReference type="SUPFAM" id="SSF56112">
    <property type="entry name" value="Protein kinase-like (PK-like)"/>
    <property type="match status" value="2"/>
</dbReference>
<dbReference type="NCBIfam" id="NF033442">
    <property type="entry name" value="BREX_PglW"/>
    <property type="match status" value="1"/>
</dbReference>
<evidence type="ECO:0000313" key="9">
    <source>
        <dbReference type="Proteomes" id="UP000189004"/>
    </source>
</evidence>
<organism evidence="8 9">
    <name type="scientific">Nocardiopsis sinuspersici</name>
    <dbReference type="NCBI Taxonomy" id="501010"/>
    <lineage>
        <taxon>Bacteria</taxon>
        <taxon>Bacillati</taxon>
        <taxon>Actinomycetota</taxon>
        <taxon>Actinomycetes</taxon>
        <taxon>Streptosporangiales</taxon>
        <taxon>Nocardiopsidaceae</taxon>
        <taxon>Nocardiopsis</taxon>
    </lineage>
</organism>
<dbReference type="OrthoDB" id="3404503at2"/>
<evidence type="ECO:0000313" key="8">
    <source>
        <dbReference type="EMBL" id="OOC54288.1"/>
    </source>
</evidence>
<protein>
    <recommendedName>
        <fullName evidence="1">non-specific serine/threonine protein kinase</fullName>
        <ecNumber evidence="1">2.7.11.1</ecNumber>
    </recommendedName>
</protein>
<feature type="domain" description="Protein kinase" evidence="7">
    <location>
        <begin position="526"/>
        <end position="790"/>
    </location>
</feature>
<accession>A0A1V3C0S2</accession>
<dbReference type="InterPro" id="IPR000719">
    <property type="entry name" value="Prot_kinase_dom"/>
</dbReference>
<dbReference type="STRING" id="501010.NOSIN_11125"/>
<evidence type="ECO:0000256" key="4">
    <source>
        <dbReference type="ARBA" id="ARBA00022741"/>
    </source>
</evidence>
<dbReference type="SMART" id="SM00220">
    <property type="entry name" value="S_TKc"/>
    <property type="match status" value="1"/>
</dbReference>
<keyword evidence="9" id="KW-1185">Reference proteome</keyword>